<dbReference type="Pfam" id="PF12833">
    <property type="entry name" value="HTH_18"/>
    <property type="match status" value="1"/>
</dbReference>
<feature type="domain" description="HTH araC/xylS-type" evidence="4">
    <location>
        <begin position="202"/>
        <end position="300"/>
    </location>
</feature>
<proteinExistence type="predicted"/>
<dbReference type="SMART" id="SM00342">
    <property type="entry name" value="HTH_ARAC"/>
    <property type="match status" value="1"/>
</dbReference>
<evidence type="ECO:0000256" key="1">
    <source>
        <dbReference type="ARBA" id="ARBA00023015"/>
    </source>
</evidence>
<dbReference type="Pfam" id="PF12852">
    <property type="entry name" value="Cupin_6"/>
    <property type="match status" value="1"/>
</dbReference>
<comment type="caution">
    <text evidence="6">The sequence shown here is derived from an EMBL/GenBank/DDBJ whole genome shotgun (WGS) entry which is preliminary data.</text>
</comment>
<dbReference type="InterPro" id="IPR050204">
    <property type="entry name" value="AraC_XylS_family_regulators"/>
</dbReference>
<accession>A0A6B3QEB7</accession>
<keyword evidence="1" id="KW-0805">Transcription regulation</keyword>
<dbReference type="PROSITE" id="PS01124">
    <property type="entry name" value="HTH_ARAC_FAMILY_2"/>
    <property type="match status" value="1"/>
</dbReference>
<gene>
    <name evidence="5" type="ORF">ACH3YB_12515</name>
    <name evidence="6" type="ORF">GUR47_05925</name>
</gene>
<dbReference type="EMBL" id="JBIQWK010000003">
    <property type="protein sequence ID" value="MFI0572452.1"/>
    <property type="molecule type" value="Genomic_DNA"/>
</dbReference>
<evidence type="ECO:0000313" key="5">
    <source>
        <dbReference type="EMBL" id="MFI0572452.1"/>
    </source>
</evidence>
<organism evidence="6">
    <name type="scientific">Streptomyces tendae</name>
    <dbReference type="NCBI Taxonomy" id="1932"/>
    <lineage>
        <taxon>Bacteria</taxon>
        <taxon>Bacillati</taxon>
        <taxon>Actinomycetota</taxon>
        <taxon>Actinomycetes</taxon>
        <taxon>Kitasatosporales</taxon>
        <taxon>Streptomycetaceae</taxon>
        <taxon>Streptomyces</taxon>
    </lineage>
</organism>
<evidence type="ECO:0000259" key="4">
    <source>
        <dbReference type="PROSITE" id="PS01124"/>
    </source>
</evidence>
<dbReference type="InterPro" id="IPR032783">
    <property type="entry name" value="AraC_lig"/>
</dbReference>
<dbReference type="PANTHER" id="PTHR46796">
    <property type="entry name" value="HTH-TYPE TRANSCRIPTIONAL ACTIVATOR RHAS-RELATED"/>
    <property type="match status" value="1"/>
</dbReference>
<evidence type="ECO:0000256" key="3">
    <source>
        <dbReference type="ARBA" id="ARBA00023163"/>
    </source>
</evidence>
<reference evidence="6" key="1">
    <citation type="journal article" date="2020" name="Microorganisms">
        <title>Isolation, Genomic and Metabolomic Characterization of Streptomyces tendae VITAKN with Quorum Sensing Inhibitory Activity from Southern India.</title>
        <authorList>
            <person name="Ishaque N.M."/>
            <person name="Burgsdorf I."/>
            <person name="Limlingan Malit J.J."/>
            <person name="Saha S."/>
            <person name="Teta R."/>
            <person name="Ewe D."/>
            <person name="Kannabiran K."/>
            <person name="Hrouzek P."/>
            <person name="Steindler L."/>
            <person name="Costantino V."/>
            <person name="Saurav K."/>
        </authorList>
    </citation>
    <scope>NUCLEOTIDE SEQUENCE</scope>
    <source>
        <strain evidence="6">VITAKN</strain>
    </source>
</reference>
<keyword evidence="7" id="KW-1185">Reference proteome</keyword>
<keyword evidence="3" id="KW-0804">Transcription</keyword>
<reference evidence="5 7" key="2">
    <citation type="submission" date="2024-10" db="EMBL/GenBank/DDBJ databases">
        <authorList>
            <person name="Wannawong T."/>
            <person name="Kuncharoen N."/>
            <person name="Mhuantong W."/>
        </authorList>
    </citation>
    <scope>NUCLEOTIDE SEQUENCE [LARGE SCALE GENOMIC DNA]</scope>
    <source>
        <strain evidence="5 7">CALK1-4</strain>
    </source>
</reference>
<evidence type="ECO:0000313" key="7">
    <source>
        <dbReference type="Proteomes" id="UP001610810"/>
    </source>
</evidence>
<dbReference type="InterPro" id="IPR009057">
    <property type="entry name" value="Homeodomain-like_sf"/>
</dbReference>
<dbReference type="PANTHER" id="PTHR46796:SF13">
    <property type="entry name" value="HTH-TYPE TRANSCRIPTIONAL ACTIVATOR RHAS"/>
    <property type="match status" value="1"/>
</dbReference>
<dbReference type="Proteomes" id="UP001610810">
    <property type="component" value="Unassembled WGS sequence"/>
</dbReference>
<keyword evidence="2" id="KW-0238">DNA-binding</keyword>
<evidence type="ECO:0000313" key="6">
    <source>
        <dbReference type="EMBL" id="NEV86228.1"/>
    </source>
</evidence>
<dbReference type="GO" id="GO:0043565">
    <property type="term" value="F:sequence-specific DNA binding"/>
    <property type="evidence" value="ECO:0007669"/>
    <property type="project" value="InterPro"/>
</dbReference>
<sequence>MDPLEDVLSLLDTRSHLSAGLVAGGSWAVRFEAPDGVKFNAVRRGGCRLTVAGGGEPVQLAEGDCYLLTRPLEFTLSSDADAVPVDAGTVFAGAENGVAHTGEGEEVLLVGGRFSFGDRARALLLDSLPPVVHVPAGSGEADALRWALDQIDQELRRRPMGSSLVARHLAVVMLVHVLRLHFAREPRTGSGWMAGLADPVVATALTSMHTAPEHPWTVAELAQVCAVSRSTLAARFKDTVGQGPLDYLTHWRIELASERLRRGTDTLATIAGAVGYGSESALSSAFKRVTGTSPRAYRNRHRTG</sequence>
<protein>
    <submittedName>
        <fullName evidence="6">AraC family transcriptional regulator</fullName>
    </submittedName>
    <submittedName>
        <fullName evidence="5">Cupin domain-containing protein</fullName>
    </submittedName>
</protein>
<dbReference type="SUPFAM" id="SSF46689">
    <property type="entry name" value="Homeodomain-like"/>
    <property type="match status" value="2"/>
</dbReference>
<name>A0A6B3QEB7_STRTE</name>
<dbReference type="RefSeq" id="WP_161376278.1">
    <property type="nucleotide sequence ID" value="NZ_JAAIFS010000001.1"/>
</dbReference>
<evidence type="ECO:0000256" key="2">
    <source>
        <dbReference type="ARBA" id="ARBA00023125"/>
    </source>
</evidence>
<dbReference type="GO" id="GO:0003700">
    <property type="term" value="F:DNA-binding transcription factor activity"/>
    <property type="evidence" value="ECO:0007669"/>
    <property type="project" value="InterPro"/>
</dbReference>
<dbReference type="AlphaFoldDB" id="A0A6B3QEB7"/>
<dbReference type="InterPro" id="IPR018060">
    <property type="entry name" value="HTH_AraC"/>
</dbReference>
<dbReference type="EMBL" id="JAAIFS010000001">
    <property type="protein sequence ID" value="NEV86228.1"/>
    <property type="molecule type" value="Genomic_DNA"/>
</dbReference>
<dbReference type="Gene3D" id="1.10.10.60">
    <property type="entry name" value="Homeodomain-like"/>
    <property type="match status" value="2"/>
</dbReference>